<dbReference type="GeneID" id="68749145"/>
<dbReference type="HOGENOM" id="CLU_1736496_0_0_2"/>
<evidence type="ECO:0000313" key="2">
    <source>
        <dbReference type="Proteomes" id="UP000001479"/>
    </source>
</evidence>
<dbReference type="RefSeq" id="WP_012735862.1">
    <property type="nucleotide sequence ID" value="NC_012726.1"/>
</dbReference>
<evidence type="ECO:0000313" key="1">
    <source>
        <dbReference type="EMBL" id="ACR41621.1"/>
    </source>
</evidence>
<name>C4KGA7_SACI6</name>
<protein>
    <submittedName>
        <fullName evidence="1">Uncharacterized protein</fullName>
    </submittedName>
</protein>
<accession>C4KGA7</accession>
<reference evidence="1 2" key="1">
    <citation type="journal article" date="2009" name="Proc. Natl. Acad. Sci. U.S.A.">
        <title>Biogeography of the Sulfolobus islandicus pan-genome.</title>
        <authorList>
            <person name="Reno M.L."/>
            <person name="Held N.L."/>
            <person name="Fields C.J."/>
            <person name="Burke P.V."/>
            <person name="Whitaker R.J."/>
        </authorList>
    </citation>
    <scope>NUCLEOTIDE SEQUENCE [LARGE SCALE GENOMIC DNA]</scope>
    <source>
        <strain evidence="2">M.16.4 / Kamchatka #3</strain>
    </source>
</reference>
<sequence length="150" mass="16887">MGRSIDELTEGYEDDVIFLGIRLDLENWKDISVSLFKAYNVDLNALYGLVDNYLKDLIRKSSEYLLDFTRKENLITSINTISECYNQVNYPALTDGASPPHDGDFLLLRATSIPLHPQWRFHRTEPFCNAPCGRGVTEGLLSTGLSSPSP</sequence>
<proteinExistence type="predicted"/>
<dbReference type="Proteomes" id="UP000001479">
    <property type="component" value="Chromosome"/>
</dbReference>
<dbReference type="KEGG" id="sid:M164_1014"/>
<gene>
    <name evidence="1" type="ordered locus">M164_1014</name>
</gene>
<organism evidence="1 2">
    <name type="scientific">Saccharolobus islandicus (strain M.16.4 / Kamchatka #3)</name>
    <name type="common">Sulfolobus islandicus</name>
    <dbReference type="NCBI Taxonomy" id="426118"/>
    <lineage>
        <taxon>Archaea</taxon>
        <taxon>Thermoproteota</taxon>
        <taxon>Thermoprotei</taxon>
        <taxon>Sulfolobales</taxon>
        <taxon>Sulfolobaceae</taxon>
        <taxon>Saccharolobus</taxon>
    </lineage>
</organism>
<dbReference type="EMBL" id="CP001402">
    <property type="protein sequence ID" value="ACR41621.1"/>
    <property type="molecule type" value="Genomic_DNA"/>
</dbReference>
<dbReference type="AlphaFoldDB" id="C4KGA7"/>